<dbReference type="EMBL" id="JAFMPK010000043">
    <property type="protein sequence ID" value="MBO0609538.1"/>
    <property type="molecule type" value="Genomic_DNA"/>
</dbReference>
<sequence length="69" mass="7440">MDGGEPLMALTAARRLVEVAVDQAAAAQRVEWESPAATRFRVEAAQQTHALVGQLDLLDEAVRLLRGLS</sequence>
<evidence type="ECO:0008006" key="3">
    <source>
        <dbReference type="Google" id="ProtNLM"/>
    </source>
</evidence>
<accession>A0ABS3IAS4</accession>
<gene>
    <name evidence="1" type="ORF">J0911_10900</name>
</gene>
<protein>
    <recommendedName>
        <fullName evidence="3">Acyl-CoA dehydrogenase</fullName>
    </recommendedName>
</protein>
<evidence type="ECO:0000313" key="1">
    <source>
        <dbReference type="EMBL" id="MBO0609538.1"/>
    </source>
</evidence>
<evidence type="ECO:0000313" key="2">
    <source>
        <dbReference type="Proteomes" id="UP000664617"/>
    </source>
</evidence>
<organism evidence="1 2">
    <name type="scientific">Myceligenerans salitolerans</name>
    <dbReference type="NCBI Taxonomy" id="1230528"/>
    <lineage>
        <taxon>Bacteria</taxon>
        <taxon>Bacillati</taxon>
        <taxon>Actinomycetota</taxon>
        <taxon>Actinomycetes</taxon>
        <taxon>Micrococcales</taxon>
        <taxon>Promicromonosporaceae</taxon>
        <taxon>Myceligenerans</taxon>
    </lineage>
</organism>
<proteinExistence type="predicted"/>
<dbReference type="Proteomes" id="UP000664617">
    <property type="component" value="Unassembled WGS sequence"/>
</dbReference>
<dbReference type="RefSeq" id="WP_207275489.1">
    <property type="nucleotide sequence ID" value="NZ_JAFMPK010000043.1"/>
</dbReference>
<reference evidence="2" key="1">
    <citation type="submission" date="2023-07" db="EMBL/GenBank/DDBJ databases">
        <title>Myceligenerans salitolerans sp. nov., a halotolerant actinomycete isolated from a salt lake in Xinjiang, China.</title>
        <authorList>
            <person name="Guan T."/>
        </authorList>
    </citation>
    <scope>NUCLEOTIDE SEQUENCE [LARGE SCALE GENOMIC DNA]</scope>
    <source>
        <strain evidence="2">XHU 5031</strain>
    </source>
</reference>
<name>A0ABS3IAS4_9MICO</name>
<keyword evidence="2" id="KW-1185">Reference proteome</keyword>
<comment type="caution">
    <text evidence="1">The sequence shown here is derived from an EMBL/GenBank/DDBJ whole genome shotgun (WGS) entry which is preliminary data.</text>
</comment>